<evidence type="ECO:0000256" key="1">
    <source>
        <dbReference type="ARBA" id="ARBA00004141"/>
    </source>
</evidence>
<protein>
    <submittedName>
        <fullName evidence="7">Cation:proton antiporter</fullName>
    </submittedName>
</protein>
<organism evidence="7 8">
    <name type="scientific">Ramlibacter alkalitolerans</name>
    <dbReference type="NCBI Taxonomy" id="2039631"/>
    <lineage>
        <taxon>Bacteria</taxon>
        <taxon>Pseudomonadati</taxon>
        <taxon>Pseudomonadota</taxon>
        <taxon>Betaproteobacteria</taxon>
        <taxon>Burkholderiales</taxon>
        <taxon>Comamonadaceae</taxon>
        <taxon>Ramlibacter</taxon>
    </lineage>
</organism>
<evidence type="ECO:0000256" key="5">
    <source>
        <dbReference type="SAM" id="Phobius"/>
    </source>
</evidence>
<dbReference type="Pfam" id="PF00999">
    <property type="entry name" value="Na_H_Exchanger"/>
    <property type="match status" value="1"/>
</dbReference>
<feature type="transmembrane region" description="Helical" evidence="5">
    <location>
        <begin position="266"/>
        <end position="285"/>
    </location>
</feature>
<dbReference type="Gene3D" id="1.20.1530.20">
    <property type="match status" value="1"/>
</dbReference>
<comment type="caution">
    <text evidence="7">The sequence shown here is derived from an EMBL/GenBank/DDBJ whole genome shotgun (WGS) entry which is preliminary data.</text>
</comment>
<sequence length="398" mass="41918">MLDTLAVALALAWPVAVALAWLLGELGQRWNIPRIASYALVGFLFAPTQLGSVAASGGPLGGLVANTAFGLILFEFGYRINLHWFRQNPWIAATGLLDVALSFLAVYALSRVMGAAVLTSLLLASIATATSPASLTRVVNDLRSSGQVTERALHLTAVNCLCAVFAFKFIVGFWTFDTAGDAVKALSNSAVVVLFSVGLGVAFGGGMPPVLRLVGRYQSDATVAFAIAVILLVALTHLLHLSALVATLAFGLVARHRRVTLSQAQRNFGVLGDLLIVFLFVYVGASADWRRAWAGLPLGAALVLVRAAAKVLAMSAFARASGTTLRKGMLTALAMMPLSTFVVLLLEDTRHVGIDLIDTVAPVAAATLLLQLLGPIATQQALRAAGEVQDPRPGKRRE</sequence>
<keyword evidence="8" id="KW-1185">Reference proteome</keyword>
<accession>A0ABS1JQV3</accession>
<dbReference type="RefSeq" id="WP_201690288.1">
    <property type="nucleotide sequence ID" value="NZ_JAEQND010000007.1"/>
</dbReference>
<keyword evidence="2 5" id="KW-0812">Transmembrane</keyword>
<feature type="transmembrane region" description="Helical" evidence="5">
    <location>
        <begin position="115"/>
        <end position="140"/>
    </location>
</feature>
<evidence type="ECO:0000256" key="2">
    <source>
        <dbReference type="ARBA" id="ARBA00022692"/>
    </source>
</evidence>
<dbReference type="PANTHER" id="PTHR43021:SF2">
    <property type="entry name" value="CATION_H+ EXCHANGER DOMAIN-CONTAINING PROTEIN"/>
    <property type="match status" value="1"/>
</dbReference>
<feature type="transmembrane region" description="Helical" evidence="5">
    <location>
        <begin position="90"/>
        <end position="109"/>
    </location>
</feature>
<name>A0ABS1JQV3_9BURK</name>
<evidence type="ECO:0000256" key="3">
    <source>
        <dbReference type="ARBA" id="ARBA00022989"/>
    </source>
</evidence>
<feature type="transmembrane region" description="Helical" evidence="5">
    <location>
        <begin position="35"/>
        <end position="54"/>
    </location>
</feature>
<evidence type="ECO:0000259" key="6">
    <source>
        <dbReference type="Pfam" id="PF00999"/>
    </source>
</evidence>
<feature type="transmembrane region" description="Helical" evidence="5">
    <location>
        <begin position="329"/>
        <end position="346"/>
    </location>
</feature>
<evidence type="ECO:0000256" key="4">
    <source>
        <dbReference type="ARBA" id="ARBA00023136"/>
    </source>
</evidence>
<feature type="transmembrane region" description="Helical" evidence="5">
    <location>
        <begin position="223"/>
        <end position="254"/>
    </location>
</feature>
<gene>
    <name evidence="7" type="ORF">JI746_14090</name>
</gene>
<evidence type="ECO:0000313" key="8">
    <source>
        <dbReference type="Proteomes" id="UP000622707"/>
    </source>
</evidence>
<feature type="transmembrane region" description="Helical" evidence="5">
    <location>
        <begin position="188"/>
        <end position="211"/>
    </location>
</feature>
<dbReference type="InterPro" id="IPR006153">
    <property type="entry name" value="Cation/H_exchanger_TM"/>
</dbReference>
<keyword evidence="3 5" id="KW-1133">Transmembrane helix</keyword>
<reference evidence="7 8" key="1">
    <citation type="journal article" date="2017" name="Int. J. Syst. Evol. Microbiol.">
        <title>Ramlibacter alkalitolerans sp. nov., alkali-tolerant bacterium isolated from soil of ginseng.</title>
        <authorList>
            <person name="Lee D.H."/>
            <person name="Cha C.J."/>
        </authorList>
    </citation>
    <scope>NUCLEOTIDE SEQUENCE [LARGE SCALE GENOMIC DNA]</scope>
    <source>
        <strain evidence="7 8">KACC 19305</strain>
    </source>
</reference>
<dbReference type="PANTHER" id="PTHR43021">
    <property type="entry name" value="NA(+)/H(+) ANTIPORTER-RELATED"/>
    <property type="match status" value="1"/>
</dbReference>
<dbReference type="Proteomes" id="UP000622707">
    <property type="component" value="Unassembled WGS sequence"/>
</dbReference>
<evidence type="ECO:0000313" key="7">
    <source>
        <dbReference type="EMBL" id="MBL0426241.1"/>
    </source>
</evidence>
<dbReference type="EMBL" id="JAEQND010000007">
    <property type="protein sequence ID" value="MBL0426241.1"/>
    <property type="molecule type" value="Genomic_DNA"/>
</dbReference>
<proteinExistence type="predicted"/>
<feature type="transmembrane region" description="Helical" evidence="5">
    <location>
        <begin position="6"/>
        <end position="23"/>
    </location>
</feature>
<comment type="subcellular location">
    <subcellularLocation>
        <location evidence="1">Membrane</location>
        <topology evidence="1">Multi-pass membrane protein</topology>
    </subcellularLocation>
</comment>
<feature type="transmembrane region" description="Helical" evidence="5">
    <location>
        <begin position="292"/>
        <end position="309"/>
    </location>
</feature>
<keyword evidence="4 5" id="KW-0472">Membrane</keyword>
<feature type="transmembrane region" description="Helical" evidence="5">
    <location>
        <begin position="152"/>
        <end position="176"/>
    </location>
</feature>
<dbReference type="InterPro" id="IPR038770">
    <property type="entry name" value="Na+/solute_symporter_sf"/>
</dbReference>
<feature type="domain" description="Cation/H+ exchanger transmembrane" evidence="6">
    <location>
        <begin position="19"/>
        <end position="369"/>
    </location>
</feature>